<gene>
    <name evidence="2" type="ORF">HYFRA_00012795</name>
</gene>
<organism evidence="2 3">
    <name type="scientific">Hymenoscyphus fraxineus</name>
    <dbReference type="NCBI Taxonomy" id="746836"/>
    <lineage>
        <taxon>Eukaryota</taxon>
        <taxon>Fungi</taxon>
        <taxon>Dikarya</taxon>
        <taxon>Ascomycota</taxon>
        <taxon>Pezizomycotina</taxon>
        <taxon>Leotiomycetes</taxon>
        <taxon>Helotiales</taxon>
        <taxon>Helotiaceae</taxon>
        <taxon>Hymenoscyphus</taxon>
    </lineage>
</organism>
<dbReference type="AlphaFoldDB" id="A0A9N9PYD6"/>
<evidence type="ECO:0000256" key="1">
    <source>
        <dbReference type="SAM" id="MobiDB-lite"/>
    </source>
</evidence>
<evidence type="ECO:0000313" key="2">
    <source>
        <dbReference type="EMBL" id="CAG8960275.1"/>
    </source>
</evidence>
<comment type="caution">
    <text evidence="2">The sequence shown here is derived from an EMBL/GenBank/DDBJ whole genome shotgun (WGS) entry which is preliminary data.</text>
</comment>
<evidence type="ECO:0000313" key="3">
    <source>
        <dbReference type="Proteomes" id="UP000696280"/>
    </source>
</evidence>
<reference evidence="2" key="1">
    <citation type="submission" date="2021-07" db="EMBL/GenBank/DDBJ databases">
        <authorList>
            <person name="Durling M."/>
        </authorList>
    </citation>
    <scope>NUCLEOTIDE SEQUENCE</scope>
</reference>
<dbReference type="EMBL" id="CAJVRL010000097">
    <property type="protein sequence ID" value="CAG8960275.1"/>
    <property type="molecule type" value="Genomic_DNA"/>
</dbReference>
<dbReference type="Proteomes" id="UP000696280">
    <property type="component" value="Unassembled WGS sequence"/>
</dbReference>
<proteinExistence type="predicted"/>
<accession>A0A9N9PYD6</accession>
<protein>
    <submittedName>
        <fullName evidence="2">Uncharacterized protein</fullName>
    </submittedName>
</protein>
<keyword evidence="3" id="KW-1185">Reference proteome</keyword>
<feature type="compositionally biased region" description="Basic and acidic residues" evidence="1">
    <location>
        <begin position="74"/>
        <end position="100"/>
    </location>
</feature>
<feature type="region of interest" description="Disordered" evidence="1">
    <location>
        <begin position="61"/>
        <end position="100"/>
    </location>
</feature>
<name>A0A9N9PYD6_9HELO</name>
<sequence>MQKIDRQTIIDSCGVGRVSWTLDLIFTSLDLSTYSFCRSFITAILAATAFVNTGNAVAPNRLHDEIVTSGHPKSIAERDDDRHDKDEDRPKKPEEPKDADLWVNDRFNFTGRDEVLRSPLQKCSM</sequence>